<feature type="compositionally biased region" description="Acidic residues" evidence="3">
    <location>
        <begin position="137"/>
        <end position="177"/>
    </location>
</feature>
<feature type="compositionally biased region" description="Low complexity" evidence="3">
    <location>
        <begin position="14"/>
        <end position="25"/>
    </location>
</feature>
<feature type="compositionally biased region" description="Low complexity" evidence="3">
    <location>
        <begin position="288"/>
        <end position="297"/>
    </location>
</feature>
<keyword evidence="5" id="KW-1185">Reference proteome</keyword>
<evidence type="ECO:0000313" key="5">
    <source>
        <dbReference type="Proteomes" id="UP000550660"/>
    </source>
</evidence>
<feature type="compositionally biased region" description="Basic and acidic residues" evidence="3">
    <location>
        <begin position="51"/>
        <end position="77"/>
    </location>
</feature>
<evidence type="ECO:0000313" key="4">
    <source>
        <dbReference type="EMBL" id="NXJ81817.1"/>
    </source>
</evidence>
<evidence type="ECO:0000256" key="3">
    <source>
        <dbReference type="SAM" id="MobiDB-lite"/>
    </source>
</evidence>
<feature type="compositionally biased region" description="Basic and acidic residues" evidence="3">
    <location>
        <begin position="33"/>
        <end position="43"/>
    </location>
</feature>
<feature type="region of interest" description="Disordered" evidence="3">
    <location>
        <begin position="576"/>
        <end position="604"/>
    </location>
</feature>
<dbReference type="GO" id="GO:1990269">
    <property type="term" value="F:RNA polymerase II C-terminal domain phosphoserine binding"/>
    <property type="evidence" value="ECO:0007669"/>
    <property type="project" value="TreeGrafter"/>
</dbReference>
<reference evidence="4 5" key="1">
    <citation type="submission" date="2019-09" db="EMBL/GenBank/DDBJ databases">
        <title>Bird 10,000 Genomes (B10K) Project - Family phase.</title>
        <authorList>
            <person name="Zhang G."/>
        </authorList>
    </citation>
    <scope>NUCLEOTIDE SEQUENCE [LARGE SCALE GENOMIC DNA]</scope>
    <source>
        <strain evidence="4">B10K-DU-007-40</strain>
        <tissue evidence="4">Mixed tissue sample</tissue>
    </source>
</reference>
<feature type="compositionally biased region" description="Acidic residues" evidence="3">
    <location>
        <begin position="1"/>
        <end position="12"/>
    </location>
</feature>
<feature type="region of interest" description="Disordered" evidence="3">
    <location>
        <begin position="1"/>
        <end position="333"/>
    </location>
</feature>
<dbReference type="InterPro" id="IPR007149">
    <property type="entry name" value="Leo1"/>
</dbReference>
<proteinExistence type="inferred from homology"/>
<dbReference type="GO" id="GO:0016593">
    <property type="term" value="C:Cdc73/Paf1 complex"/>
    <property type="evidence" value="ECO:0007669"/>
    <property type="project" value="InterPro"/>
</dbReference>
<feature type="compositionally biased region" description="Basic and acidic residues" evidence="3">
    <location>
        <begin position="101"/>
        <end position="136"/>
    </location>
</feature>
<feature type="compositionally biased region" description="Basic and acidic residues" evidence="3">
    <location>
        <begin position="178"/>
        <end position="257"/>
    </location>
</feature>
<evidence type="ECO:0000256" key="2">
    <source>
        <dbReference type="ARBA" id="ARBA00019689"/>
    </source>
</evidence>
<feature type="region of interest" description="Disordered" evidence="3">
    <location>
        <begin position="519"/>
        <end position="555"/>
    </location>
</feature>
<protein>
    <recommendedName>
        <fullName evidence="2">RNA polymerase-associated protein LEO1</fullName>
    </recommendedName>
</protein>
<feature type="compositionally biased region" description="Basic and acidic residues" evidence="3">
    <location>
        <begin position="519"/>
        <end position="533"/>
    </location>
</feature>
<dbReference type="Pfam" id="PF04004">
    <property type="entry name" value="Leo1"/>
    <property type="match status" value="1"/>
</dbReference>
<feature type="compositionally biased region" description="Basic residues" evidence="3">
    <location>
        <begin position="593"/>
        <end position="604"/>
    </location>
</feature>
<feature type="compositionally biased region" description="Acidic residues" evidence="3">
    <location>
        <begin position="546"/>
        <end position="555"/>
    </location>
</feature>
<evidence type="ECO:0000256" key="1">
    <source>
        <dbReference type="ARBA" id="ARBA00010903"/>
    </source>
</evidence>
<sequence length="604" mass="68849">DSDSGSESDSDQENAGSGSNASGSDSDQDDDREAIKPSNKELFGDDSEDEGASHHTASDNHSERSYNRSEASGHSEHEDNDQSDVDQHSVSEAAHDDEEDDRGHGSDEGSRHSEGDGSEKAHSEDEKWGKEDKSDQSDDEERQQNSDDEERQQNSDDEEKAQNSDEEERPQVSDDEERLQNSDEEKMQNSDDEERPQVSDEEKMQNSDDEERAQHSDEEKMQNSDDDERAQHSDEDDQEHKSVESARGSDSEDEVLRMKRKKPIASDSEADSDTEGQKEHADVMDLFGGADDISSGSDGEDKPPTPGQPIDENGLSQEQQEEEPIPETRIEVEIPKVNTDLGNDLYFVKLPNFLSVEPRPFDPQYYEDEFEDEEMLDEEGRTRLKLKVENTIRWRMRRDEEGNEIRESNARIVKWSDGSMSLHLGNEVFDVYKAPLQGDHNHLFIRQGTGLQGQAVFKTKLTFRPHSTDSATHRKMTLSLADRCSKTQKIRILPMAGRDPESQRTEMIKKEEERLRASIRRESQQRRMREKQHQRGLSANYLEPDRYDEEDEGDDAISLAAIKNRYKGGIREERARIYSSDSDEGSDEDKTQRLLKAKKLTSDE</sequence>
<dbReference type="GO" id="GO:0032968">
    <property type="term" value="P:positive regulation of transcription elongation by RNA polymerase II"/>
    <property type="evidence" value="ECO:0007669"/>
    <property type="project" value="TreeGrafter"/>
</dbReference>
<gene>
    <name evidence="4" type="primary">Leo1</name>
    <name evidence="4" type="ORF">TROMEL_R02241</name>
</gene>
<feature type="non-terminal residue" evidence="4">
    <location>
        <position position="604"/>
    </location>
</feature>
<dbReference type="OrthoDB" id="20844at2759"/>
<comment type="caution">
    <text evidence="4">The sequence shown here is derived from an EMBL/GenBank/DDBJ whole genome shotgun (WGS) entry which is preliminary data.</text>
</comment>
<dbReference type="GO" id="GO:0006368">
    <property type="term" value="P:transcription elongation by RNA polymerase II"/>
    <property type="evidence" value="ECO:0007669"/>
    <property type="project" value="InterPro"/>
</dbReference>
<organism evidence="4 5">
    <name type="scientific">Trogon melanurus</name>
    <name type="common">Black-tailed trogon</name>
    <dbReference type="NCBI Taxonomy" id="56311"/>
    <lineage>
        <taxon>Eukaryota</taxon>
        <taxon>Metazoa</taxon>
        <taxon>Chordata</taxon>
        <taxon>Craniata</taxon>
        <taxon>Vertebrata</taxon>
        <taxon>Euteleostomi</taxon>
        <taxon>Archelosauria</taxon>
        <taxon>Archosauria</taxon>
        <taxon>Dinosauria</taxon>
        <taxon>Saurischia</taxon>
        <taxon>Theropoda</taxon>
        <taxon>Coelurosauria</taxon>
        <taxon>Aves</taxon>
        <taxon>Neognathae</taxon>
        <taxon>Neoaves</taxon>
        <taxon>Telluraves</taxon>
        <taxon>Coraciimorphae</taxon>
        <taxon>Trogoniformes</taxon>
        <taxon>Trogonidae</taxon>
        <taxon>Trogon</taxon>
    </lineage>
</organism>
<dbReference type="Proteomes" id="UP000550660">
    <property type="component" value="Unassembled WGS sequence"/>
</dbReference>
<comment type="similarity">
    <text evidence="1">Belongs to the LEO1 family.</text>
</comment>
<name>A0A7L0EFL3_TROML</name>
<accession>A0A7L0EFL3</accession>
<dbReference type="PANTHER" id="PTHR23146">
    <property type="entry name" value="LEO1 PROTEIN"/>
    <property type="match status" value="1"/>
</dbReference>
<feature type="non-terminal residue" evidence="4">
    <location>
        <position position="1"/>
    </location>
</feature>
<dbReference type="EMBL" id="VXAG01000859">
    <property type="protein sequence ID" value="NXJ81817.1"/>
    <property type="molecule type" value="Genomic_DNA"/>
</dbReference>
<dbReference type="AlphaFoldDB" id="A0A7L0EFL3"/>
<dbReference type="PANTHER" id="PTHR23146:SF0">
    <property type="entry name" value="RNA POLYMERASE-ASSOCIATED PROTEIN LEO1"/>
    <property type="match status" value="1"/>
</dbReference>